<keyword evidence="4" id="KW-0963">Cytoplasm</keyword>
<comment type="similarity">
    <text evidence="3">Belongs to the BLM10 family.</text>
</comment>
<dbReference type="InterPro" id="IPR035309">
    <property type="entry name" value="PSME4"/>
</dbReference>
<dbReference type="SUPFAM" id="SSF48371">
    <property type="entry name" value="ARM repeat"/>
    <property type="match status" value="1"/>
</dbReference>
<name>A0A7M5X0H0_9CNID</name>
<dbReference type="EnsemblMetazoa" id="CLYHEMT015388.1">
    <property type="protein sequence ID" value="CLYHEMP015388.1"/>
    <property type="gene ID" value="CLYHEMG015388"/>
</dbReference>
<evidence type="ECO:0000256" key="5">
    <source>
        <dbReference type="ARBA" id="ARBA00022737"/>
    </source>
</evidence>
<dbReference type="GO" id="GO:0010499">
    <property type="term" value="P:proteasomal ubiquitin-independent protein catabolic process"/>
    <property type="evidence" value="ECO:0007669"/>
    <property type="project" value="TreeGrafter"/>
</dbReference>
<dbReference type="RefSeq" id="XP_066916435.1">
    <property type="nucleotide sequence ID" value="XM_067060334.1"/>
</dbReference>
<feature type="domain" description="Proteasome activator complex subunit 4 C-terminal" evidence="9">
    <location>
        <begin position="1748"/>
        <end position="1832"/>
    </location>
</feature>
<evidence type="ECO:0000256" key="6">
    <source>
        <dbReference type="ARBA" id="ARBA00022763"/>
    </source>
</evidence>
<keyword evidence="5" id="KW-0677">Repeat</keyword>
<dbReference type="InterPro" id="IPR016024">
    <property type="entry name" value="ARM-type_fold"/>
</dbReference>
<dbReference type="GO" id="GO:0070628">
    <property type="term" value="F:proteasome binding"/>
    <property type="evidence" value="ECO:0007669"/>
    <property type="project" value="InterPro"/>
</dbReference>
<dbReference type="PANTHER" id="PTHR32170:SF3">
    <property type="entry name" value="PROTEASOME ACTIVATOR COMPLEX SUBUNIT 4"/>
    <property type="match status" value="1"/>
</dbReference>
<dbReference type="GO" id="GO:0016607">
    <property type="term" value="C:nuclear speck"/>
    <property type="evidence" value="ECO:0007669"/>
    <property type="project" value="UniProtKB-SubCell"/>
</dbReference>
<dbReference type="InterPro" id="IPR021843">
    <property type="entry name" value="PSME4_C"/>
</dbReference>
<dbReference type="OrthoDB" id="17907at2759"/>
<proteinExistence type="inferred from homology"/>
<accession>A0A7M5X0H0</accession>
<evidence type="ECO:0000256" key="1">
    <source>
        <dbReference type="ARBA" id="ARBA00004324"/>
    </source>
</evidence>
<dbReference type="InterPro" id="IPR011989">
    <property type="entry name" value="ARM-like"/>
</dbReference>
<dbReference type="Proteomes" id="UP000594262">
    <property type="component" value="Unplaced"/>
</dbReference>
<dbReference type="Pfam" id="PF11919">
    <property type="entry name" value="PSME4_C"/>
    <property type="match status" value="1"/>
</dbReference>
<feature type="domain" description="Proteasome activator complex subunit 4-like HEAT repeat-like" evidence="11">
    <location>
        <begin position="1166"/>
        <end position="1441"/>
    </location>
</feature>
<dbReference type="GO" id="GO:0005829">
    <property type="term" value="C:cytosol"/>
    <property type="evidence" value="ECO:0007669"/>
    <property type="project" value="TreeGrafter"/>
</dbReference>
<comment type="subcellular location">
    <subcellularLocation>
        <location evidence="2">Cytoplasm</location>
    </subcellularLocation>
    <subcellularLocation>
        <location evidence="1">Nucleus speckle</location>
    </subcellularLocation>
</comment>
<dbReference type="Pfam" id="PF23096">
    <property type="entry name" value="HEAT_PSME4"/>
    <property type="match status" value="1"/>
</dbReference>
<evidence type="ECO:0008006" key="14">
    <source>
        <dbReference type="Google" id="ProtNLM"/>
    </source>
</evidence>
<keyword evidence="6" id="KW-0227">DNA damage</keyword>
<feature type="domain" description="Proteasome activator Blm10 middle HEAT repeats region" evidence="10">
    <location>
        <begin position="305"/>
        <end position="804"/>
    </location>
</feature>
<dbReference type="GO" id="GO:0016504">
    <property type="term" value="F:peptidase activator activity"/>
    <property type="evidence" value="ECO:0007669"/>
    <property type="project" value="InterPro"/>
</dbReference>
<keyword evidence="8" id="KW-0539">Nucleus</keyword>
<evidence type="ECO:0000256" key="3">
    <source>
        <dbReference type="ARBA" id="ARBA00005739"/>
    </source>
</evidence>
<keyword evidence="13" id="KW-1185">Reference proteome</keyword>
<organism evidence="12 13">
    <name type="scientific">Clytia hemisphaerica</name>
    <dbReference type="NCBI Taxonomy" id="252671"/>
    <lineage>
        <taxon>Eukaryota</taxon>
        <taxon>Metazoa</taxon>
        <taxon>Cnidaria</taxon>
        <taxon>Hydrozoa</taxon>
        <taxon>Hydroidolina</taxon>
        <taxon>Leptothecata</taxon>
        <taxon>Obeliida</taxon>
        <taxon>Clytiidae</taxon>
        <taxon>Clytia</taxon>
    </lineage>
</organism>
<dbReference type="Gene3D" id="1.25.10.10">
    <property type="entry name" value="Leucine-rich Repeat Variant"/>
    <property type="match status" value="1"/>
</dbReference>
<dbReference type="InterPro" id="IPR032430">
    <property type="entry name" value="Blm10_mid"/>
</dbReference>
<evidence type="ECO:0000256" key="7">
    <source>
        <dbReference type="ARBA" id="ARBA00023204"/>
    </source>
</evidence>
<evidence type="ECO:0000256" key="4">
    <source>
        <dbReference type="ARBA" id="ARBA00022490"/>
    </source>
</evidence>
<reference evidence="12" key="1">
    <citation type="submission" date="2021-01" db="UniProtKB">
        <authorList>
            <consortium name="EnsemblMetazoa"/>
        </authorList>
    </citation>
    <scope>IDENTIFICATION</scope>
</reference>
<dbReference type="GO" id="GO:0006281">
    <property type="term" value="P:DNA repair"/>
    <property type="evidence" value="ECO:0007669"/>
    <property type="project" value="UniProtKB-KW"/>
</dbReference>
<sequence length="1832" mass="211488">MAGVEPQKLIVYNKHLPYSIKKEAERQLSEIKYNLSRAVILQEINPGLSIWFDRFIIYLRLHGRNFTKEDHVLFINLFLNLMEMPEMGPSGIKGIAMLLQKLLKKEELLTRNDLTISWRPLYELVKSIKYSKLTPVGLERFPSKYVETILSVIKYARSYFPVEATQEMLLEFRPLLCPTDATKTNAALYLSLFLPTKIERGTESKTYLLWLDELMEYWFHCTTSNVASVYLRLFSRLAEDNAGYLDWSKYINRIFNFFFCKLSLPINGMRRGFDLKGTMSNSADFAKWFVYMMGGEQGTVIFDKLEKLFVTLKSFYHPSNYDKHSSVLLGFLNALTSAFVMRLNHERYRKPSWTVDIPEKSKITDAEIERYVNIVKEVALLSVYSKQGSLQAALTLQNLALLRADLVIPQLLQSTFEALETLVEPHQVTATLMCITSVARPLASGGGCFPSAPTNILPLLRLVLPGLDPNDFRKSMCAFNFISAIVSLIPLVNCMPAVHAGIEMSEVEKELCLASEQFEDLILQFFDRCFVLVENSTTENITQQDSTLDSTASAQDSMLGRSLVSTVQVVFMQCSKALFEVALDALFRFVSSRVLEVDVAGKLVSDMCRGAVRARPKETLKKMLPYITNRVINLATVEGVQNEEHVDPELLWYLEMLSELGRCNGMELLQYKEVLKEVIKLTIHMKCKKAYSRAAQLLKSILCSVSEVYITEWMSVHYGFDLPPMEHFYIRDWGKPYPLDELNPKWHSPSQEEMQFADELLKEFLVPELELLKEIINGRVLTRDEIHQHLQIIATCLYGAANLLPNWTDKRVEGVALPTLVSRECILNTVNLSDVEKFVCCINRKDVVYQMHNFFNFMSKTHEDDTKSFRMLARIYDILVLHNGVHWSDFNLRWKSASAVKKALADRLHGNKMHVRAVQIERVQLQHDMRVLDQHAAAFSVTDKVVIDDLLFMSTSEYAEVRIHSQKILFGCLEAFDVATRYVLPKMLENIHPKAQVSHEKLKGTLYILQYSRIVYMLIHDWKLMASSWIPIVQANQSEKPSIVKLLNYLIRKIQSKFETMKIERKIGESASKVAKQLLETKSPEARTSLSDSPADDSVYPSDKFMKMGQDKCTKKNEENLANYRRLEQDLSKLLQDTSIHWRCSEMCTKLMNLLLNNEVKSCHEVINTFLNLLVNDSHLLRQYAIRGIMAVLYQYKPQFAKRKLNYPEHNIDASPDVLMKLMPGDNRTDNQWLQYNDTNPINSQEDLERFSFIDKTHWGYQTWPLELDILSNQADFYTKIRNKDCLCKEENLIVDTLNNSEYLEKFIKFHSMEVKKGEDRFQHIHYTLFKGLFRNYGPSMFELFRPVVNDLLAGNNESKHRLAIEIIAGMIRGSKHWNYESLTMFWDFMVPLLQNVFVSNVMEETVKDWILALVVSTESHDPNRFHRLFTMLLNNPINGDGGSQGDTNRLFIIRKTLGQQEWRLANVNHNMMKYLLPHLTHPFQNVREKVGSLVSYILLFDLKYASHTPTLSPRCEMFVDYVYEDILKLYQITLGEIEAHEHQNEAMEIDGVGVTEETKKLERMAKTVLSFLVNKSANFQPVNKALYRIIPLLLVLESREDDPELVGLCKYTFPALASKQLPDDLAQPAIQSIIQVCYNKKSWNLRRTGLNYLMMMVFHNLYILDDEATRNQLQEMLIERLKDEQVEVREIASKLLSGLVHFGYFSITEELLSTFHTMAKIKMKKKRHGIELTQAQTDKNVLALQVKHGGVLGLSALVLAFPYDVCTWIPEVVIDLGNYLHEVPQISATAKKTLSEFRRTHHDNWHIHQQQFTDDQLSALTDLLISPSYYA</sequence>
<evidence type="ECO:0000259" key="9">
    <source>
        <dbReference type="Pfam" id="PF11919"/>
    </source>
</evidence>
<dbReference type="PANTHER" id="PTHR32170">
    <property type="entry name" value="PROTEASOME ACTIVATOR COMPLEX SUBUNIT 4"/>
    <property type="match status" value="1"/>
</dbReference>
<evidence type="ECO:0000259" key="11">
    <source>
        <dbReference type="Pfam" id="PF23096"/>
    </source>
</evidence>
<evidence type="ECO:0000313" key="12">
    <source>
        <dbReference type="EnsemblMetazoa" id="CLYHEMP015388.1"/>
    </source>
</evidence>
<keyword evidence="7" id="KW-0234">DNA repair</keyword>
<evidence type="ECO:0000256" key="2">
    <source>
        <dbReference type="ARBA" id="ARBA00004496"/>
    </source>
</evidence>
<evidence type="ECO:0000313" key="13">
    <source>
        <dbReference type="Proteomes" id="UP000594262"/>
    </source>
</evidence>
<evidence type="ECO:0000256" key="8">
    <source>
        <dbReference type="ARBA" id="ARBA00023242"/>
    </source>
</evidence>
<protein>
    <recommendedName>
        <fullName evidence="14">Proteasome activator complex subunit 4</fullName>
    </recommendedName>
</protein>
<dbReference type="InterPro" id="IPR055455">
    <property type="entry name" value="HEAT_PSME4"/>
</dbReference>
<dbReference type="GeneID" id="136803611"/>
<evidence type="ECO:0000259" key="10">
    <source>
        <dbReference type="Pfam" id="PF16507"/>
    </source>
</evidence>
<dbReference type="Pfam" id="PF16507">
    <property type="entry name" value="HEAT_PSME4_mid"/>
    <property type="match status" value="1"/>
</dbReference>